<feature type="active site" evidence="10">
    <location>
        <position position="273"/>
    </location>
</feature>
<dbReference type="GO" id="GO:0033786">
    <property type="term" value="F:heptose-1-phosphate adenylyltransferase activity"/>
    <property type="evidence" value="ECO:0007669"/>
    <property type="project" value="UniProtKB-UniRule"/>
</dbReference>
<feature type="domain" description="Carbohydrate kinase PfkB" evidence="11">
    <location>
        <begin position="17"/>
        <end position="313"/>
    </location>
</feature>
<dbReference type="UniPathway" id="UPA00958"/>
<keyword evidence="8 10" id="KW-0119">Carbohydrate metabolism</keyword>
<comment type="caution">
    <text evidence="13">The sequence shown here is derived from an EMBL/GenBank/DDBJ whole genome shotgun (WGS) entry which is preliminary data.</text>
</comment>
<dbReference type="Proteomes" id="UP000585638">
    <property type="component" value="Unassembled WGS sequence"/>
</dbReference>
<dbReference type="SUPFAM" id="SSF53613">
    <property type="entry name" value="Ribokinase-like"/>
    <property type="match status" value="1"/>
</dbReference>
<dbReference type="Pfam" id="PF01467">
    <property type="entry name" value="CTP_transf_like"/>
    <property type="match status" value="1"/>
</dbReference>
<dbReference type="NCBIfam" id="TIGR00125">
    <property type="entry name" value="cyt_tran_rel"/>
    <property type="match status" value="1"/>
</dbReference>
<keyword evidence="7 10" id="KW-0511">Multifunctional enzyme</keyword>
<keyword evidence="4 10" id="KW-0547">Nucleotide-binding</keyword>
<feature type="binding site" evidence="10">
    <location>
        <begin position="201"/>
        <end position="204"/>
    </location>
    <ligand>
        <name>ATP</name>
        <dbReference type="ChEBI" id="CHEBI:30616"/>
    </ligand>
</feature>
<evidence type="ECO:0000256" key="5">
    <source>
        <dbReference type="ARBA" id="ARBA00022777"/>
    </source>
</evidence>
<evidence type="ECO:0000256" key="6">
    <source>
        <dbReference type="ARBA" id="ARBA00022840"/>
    </source>
</evidence>
<evidence type="ECO:0000256" key="10">
    <source>
        <dbReference type="HAMAP-Rule" id="MF_01603"/>
    </source>
</evidence>
<evidence type="ECO:0000256" key="3">
    <source>
        <dbReference type="ARBA" id="ARBA00022695"/>
    </source>
</evidence>
<comment type="similarity">
    <text evidence="10">In the N-terminal section; belongs to the carbohydrate kinase PfkB family.</text>
</comment>
<dbReference type="NCBIfam" id="TIGR02199">
    <property type="entry name" value="rfaE_dom_II"/>
    <property type="match status" value="1"/>
</dbReference>
<dbReference type="Pfam" id="PF00294">
    <property type="entry name" value="PfkB"/>
    <property type="match status" value="1"/>
</dbReference>
<organism evidence="13 14">
    <name type="scientific">Kutzneria kofuensis</name>
    <dbReference type="NCBI Taxonomy" id="103725"/>
    <lineage>
        <taxon>Bacteria</taxon>
        <taxon>Bacillati</taxon>
        <taxon>Actinomycetota</taxon>
        <taxon>Actinomycetes</taxon>
        <taxon>Pseudonocardiales</taxon>
        <taxon>Pseudonocardiaceae</taxon>
        <taxon>Kutzneria</taxon>
    </lineage>
</organism>
<dbReference type="InterPro" id="IPR011611">
    <property type="entry name" value="PfkB_dom"/>
</dbReference>
<comment type="pathway">
    <text evidence="1">Bacterial outer membrane biogenesis; LPS core biosynthesis.</text>
</comment>
<evidence type="ECO:0000256" key="8">
    <source>
        <dbReference type="ARBA" id="ARBA00023277"/>
    </source>
</evidence>
<feature type="region of interest" description="Ribokinase" evidence="10">
    <location>
        <begin position="1"/>
        <end position="323"/>
    </location>
</feature>
<accession>A0A7W9NLW8</accession>
<keyword evidence="2 10" id="KW-0808">Transferase</keyword>
<dbReference type="EC" id="2.7.1.167" evidence="10"/>
<feature type="domain" description="Cytidyltransferase-like" evidence="12">
    <location>
        <begin position="350"/>
        <end position="445"/>
    </location>
</feature>
<evidence type="ECO:0000256" key="9">
    <source>
        <dbReference type="ARBA" id="ARBA00047428"/>
    </source>
</evidence>
<dbReference type="UniPathway" id="UPA00356">
    <property type="reaction ID" value="UER00437"/>
</dbReference>
<comment type="pathway">
    <text evidence="10">Nucleotide-sugar biosynthesis; ADP-L-glycero-beta-D-manno-heptose biosynthesis; ADP-L-glycero-beta-D-manno-heptose from D-glycero-beta-D-manno-heptose 7-phosphate: step 3/4.</text>
</comment>
<keyword evidence="14" id="KW-1185">Reference proteome</keyword>
<dbReference type="PROSITE" id="PS00583">
    <property type="entry name" value="PFKB_KINASES_1"/>
    <property type="match status" value="1"/>
</dbReference>
<proteinExistence type="inferred from homology"/>
<dbReference type="GO" id="GO:0016773">
    <property type="term" value="F:phosphotransferase activity, alcohol group as acceptor"/>
    <property type="evidence" value="ECO:0007669"/>
    <property type="project" value="InterPro"/>
</dbReference>
<evidence type="ECO:0000259" key="12">
    <source>
        <dbReference type="Pfam" id="PF01467"/>
    </source>
</evidence>
<comment type="function">
    <text evidence="10">Catalyzes the phosphorylation of D-glycero-D-manno-heptose 7-phosphate at the C-1 position to selectively form D-glycero-beta-D-manno-heptose-1,7-bisphosphate.</text>
</comment>
<dbReference type="InterPro" id="IPR011914">
    <property type="entry name" value="RfaE_dom_II"/>
</dbReference>
<comment type="subunit">
    <text evidence="10">Homodimer.</text>
</comment>
<dbReference type="GO" id="GO:0005524">
    <property type="term" value="F:ATP binding"/>
    <property type="evidence" value="ECO:0007669"/>
    <property type="project" value="UniProtKB-UniRule"/>
</dbReference>
<comment type="pathway">
    <text evidence="10">Nucleotide-sugar biosynthesis; ADP-L-glycero-beta-D-manno-heptose biosynthesis; ADP-L-glycero-beta-D-manno-heptose from D-glycero-beta-D-manno-heptose 7-phosphate: step 1/4.</text>
</comment>
<comment type="function">
    <text evidence="10">Catalyzes the ADP transfer from ATP to D-glycero-beta-D-manno-heptose 1-phosphate, yielding ADP-D-glycero-beta-D-manno-heptose.</text>
</comment>
<dbReference type="PANTHER" id="PTHR46969">
    <property type="entry name" value="BIFUNCTIONAL PROTEIN HLDE"/>
    <property type="match status" value="1"/>
</dbReference>
<evidence type="ECO:0000256" key="2">
    <source>
        <dbReference type="ARBA" id="ARBA00022679"/>
    </source>
</evidence>
<dbReference type="GO" id="GO:0005829">
    <property type="term" value="C:cytosol"/>
    <property type="evidence" value="ECO:0007669"/>
    <property type="project" value="TreeGrafter"/>
</dbReference>
<dbReference type="EC" id="2.7.7.70" evidence="10"/>
<dbReference type="GO" id="GO:0009244">
    <property type="term" value="P:lipopolysaccharide core region biosynthetic process"/>
    <property type="evidence" value="ECO:0007669"/>
    <property type="project" value="UniProtKB-UniPathway"/>
</dbReference>
<evidence type="ECO:0000256" key="7">
    <source>
        <dbReference type="ARBA" id="ARBA00023268"/>
    </source>
</evidence>
<evidence type="ECO:0000313" key="13">
    <source>
        <dbReference type="EMBL" id="MBB5897189.1"/>
    </source>
</evidence>
<evidence type="ECO:0000259" key="11">
    <source>
        <dbReference type="Pfam" id="PF00294"/>
    </source>
</evidence>
<dbReference type="InterPro" id="IPR002173">
    <property type="entry name" value="Carboh/pur_kinase_PfkB_CS"/>
</dbReference>
<keyword evidence="5 10" id="KW-0418">Kinase</keyword>
<reference evidence="13 14" key="1">
    <citation type="submission" date="2020-08" db="EMBL/GenBank/DDBJ databases">
        <title>Sequencing the genomes of 1000 actinobacteria strains.</title>
        <authorList>
            <person name="Klenk H.-P."/>
        </authorList>
    </citation>
    <scope>NUCLEOTIDE SEQUENCE [LARGE SCALE GENOMIC DNA]</scope>
    <source>
        <strain evidence="13 14">DSM 43851</strain>
    </source>
</reference>
<keyword evidence="3 10" id="KW-0548">Nucleotidyltransferase</keyword>
<dbReference type="PANTHER" id="PTHR46969:SF1">
    <property type="entry name" value="BIFUNCTIONAL PROTEIN HLDE"/>
    <property type="match status" value="1"/>
</dbReference>
<dbReference type="GO" id="GO:0033785">
    <property type="term" value="F:heptose 7-phosphate kinase activity"/>
    <property type="evidence" value="ECO:0007669"/>
    <property type="project" value="UniProtKB-UniRule"/>
</dbReference>
<dbReference type="RefSeq" id="WP_184869643.1">
    <property type="nucleotide sequence ID" value="NZ_JACHIR010000002.1"/>
</dbReference>
<dbReference type="InterPro" id="IPR014729">
    <property type="entry name" value="Rossmann-like_a/b/a_fold"/>
</dbReference>
<dbReference type="SUPFAM" id="SSF52374">
    <property type="entry name" value="Nucleotidylyl transferase"/>
    <property type="match status" value="1"/>
</dbReference>
<dbReference type="InterPro" id="IPR004821">
    <property type="entry name" value="Cyt_trans-like"/>
</dbReference>
<comment type="catalytic activity">
    <reaction evidence="9 10">
        <text>D-glycero-beta-D-manno-heptose 1-phosphate + ATP + H(+) = ADP-D-glycero-beta-D-manno-heptose + diphosphate</text>
        <dbReference type="Rhea" id="RHEA:27465"/>
        <dbReference type="ChEBI" id="CHEBI:15378"/>
        <dbReference type="ChEBI" id="CHEBI:30616"/>
        <dbReference type="ChEBI" id="CHEBI:33019"/>
        <dbReference type="ChEBI" id="CHEBI:59967"/>
        <dbReference type="ChEBI" id="CHEBI:61593"/>
        <dbReference type="EC" id="2.7.7.70"/>
    </reaction>
</comment>
<evidence type="ECO:0000256" key="4">
    <source>
        <dbReference type="ARBA" id="ARBA00022741"/>
    </source>
</evidence>
<dbReference type="GO" id="GO:0097171">
    <property type="term" value="P:ADP-L-glycero-beta-D-manno-heptose biosynthetic process"/>
    <property type="evidence" value="ECO:0007669"/>
    <property type="project" value="UniProtKB-UniPathway"/>
</dbReference>
<dbReference type="AlphaFoldDB" id="A0A7W9NLW8"/>
<protein>
    <recommendedName>
        <fullName evidence="10">Bifunctional protein HldE</fullName>
    </recommendedName>
    <domain>
        <recommendedName>
            <fullName evidence="10">D-beta-D-heptose 7-phosphate kinase</fullName>
            <ecNumber evidence="10">2.7.1.167</ecNumber>
        </recommendedName>
        <alternativeName>
            <fullName evidence="10">D-beta-D-heptose 7-phosphotransferase</fullName>
        </alternativeName>
        <alternativeName>
            <fullName evidence="10">D-glycero-beta-D-manno-heptose-7-phosphate kinase</fullName>
        </alternativeName>
    </domain>
    <domain>
        <recommendedName>
            <fullName evidence="10">D-beta-D-heptose 1-phosphate adenylyltransferase</fullName>
            <ecNumber evidence="10">2.7.7.70</ecNumber>
        </recommendedName>
        <alternativeName>
            <fullName evidence="10">D-glycero-beta-D-manno-heptose 1-phosphate adenylyltransferase</fullName>
        </alternativeName>
    </domain>
</protein>
<comment type="catalytic activity">
    <reaction evidence="10">
        <text>D-glycero-beta-D-manno-heptose 7-phosphate + ATP = D-glycero-beta-D-manno-heptose 1,7-bisphosphate + ADP + H(+)</text>
        <dbReference type="Rhea" id="RHEA:27473"/>
        <dbReference type="ChEBI" id="CHEBI:15378"/>
        <dbReference type="ChEBI" id="CHEBI:30616"/>
        <dbReference type="ChEBI" id="CHEBI:60204"/>
        <dbReference type="ChEBI" id="CHEBI:60208"/>
        <dbReference type="ChEBI" id="CHEBI:456216"/>
        <dbReference type="EC" id="2.7.1.167"/>
    </reaction>
</comment>
<sequence length="484" mass="50355">MLTVDMPEQLAKRRLRIAVVGDAMLDGWLCGGSTRLCREAPAPVVEITSATNRPGGAANTAANLAALGAEAVIVAVTGADLDGVRIRRELDAAGVRTDAMLVEHGRRTLAKRRVVAGDQLVARFDEGDSGDVRPCTGRALVGVLRDVVPQCDAVLVCDYGAGTLTAEVRAEIARLRGPLLVVDAHDLAPWADVRPDVVTPNASEAAALLGTAWSGARTGEVERRAADLRAATGAGAVVVTLDRDGAMLLPPDGPVHRTWAQPAPESQASGAGDTFVAALTMALAGGLPATAGVEFAQAAADVVVSRPGTSVCTTEQLTARLGGFRAALLDHDELAAAVAAHRAAGRRIVFTNGCFDVLHRGHIAYLNQAKRLGDVLVVAVNDDGSVRRLKGPGRPVNSASDRAAVLAALSCVDHVTTFGTDTTAGLVSRLRPDVYAKGGDYTPEMLPETPVVRSCGGEVRILDYLPDRSTSAVIERIRGRVGAR</sequence>
<dbReference type="InterPro" id="IPR029056">
    <property type="entry name" value="Ribokinase-like"/>
</dbReference>
<feature type="region of interest" description="Cytidylyltransferase" evidence="10">
    <location>
        <begin position="350"/>
        <end position="484"/>
    </location>
</feature>
<dbReference type="Gene3D" id="3.40.50.620">
    <property type="entry name" value="HUPs"/>
    <property type="match status" value="1"/>
</dbReference>
<evidence type="ECO:0000256" key="1">
    <source>
        <dbReference type="ARBA" id="ARBA00004713"/>
    </source>
</evidence>
<name>A0A7W9NLW8_9PSEU</name>
<evidence type="ECO:0000313" key="14">
    <source>
        <dbReference type="Proteomes" id="UP000585638"/>
    </source>
</evidence>
<dbReference type="Gene3D" id="3.40.1190.20">
    <property type="match status" value="1"/>
</dbReference>
<gene>
    <name evidence="10" type="primary">hldE</name>
    <name evidence="13" type="ORF">BJ998_008448</name>
</gene>
<dbReference type="HAMAP" id="MF_01603">
    <property type="entry name" value="HldE"/>
    <property type="match status" value="1"/>
</dbReference>
<dbReference type="EMBL" id="JACHIR010000002">
    <property type="protein sequence ID" value="MBB5897189.1"/>
    <property type="molecule type" value="Genomic_DNA"/>
</dbReference>
<comment type="similarity">
    <text evidence="10">In the C-terminal section; belongs to the cytidylyltransferase family.</text>
</comment>
<dbReference type="InterPro" id="IPR023030">
    <property type="entry name" value="Bifunc_HldE"/>
</dbReference>
<keyword evidence="6 10" id="KW-0067">ATP-binding</keyword>